<reference evidence="13" key="1">
    <citation type="submission" date="2021-06" db="EMBL/GenBank/DDBJ databases">
        <authorList>
            <person name="Hodson N. C."/>
            <person name="Mongue J. A."/>
            <person name="Jaron S. K."/>
        </authorList>
    </citation>
    <scope>NUCLEOTIDE SEQUENCE</scope>
</reference>
<dbReference type="OrthoDB" id="307899at2759"/>
<evidence type="ECO:0000256" key="4">
    <source>
        <dbReference type="ARBA" id="ARBA00022448"/>
    </source>
</evidence>
<sequence>MALTTKLISAGRIIAQNLTKSQNARRMVSVTSQCSSKKDWEPEEVKTHTGQVYDDNDYRRVRFINKTKQVNTRFAIDLINEVPPEEKEDRVVWCDGGSGPTGHPRVYINLDQPGNHTCGYCGLRFYKDDHHH</sequence>
<evidence type="ECO:0000313" key="13">
    <source>
        <dbReference type="EMBL" id="CAG7835436.1"/>
    </source>
</evidence>
<dbReference type="PANTHER" id="PTHR13156:SF0">
    <property type="entry name" value="NADH DEHYDROGENASE [UBIQUINONE] IRON-SULFUR PROTEIN 6, MITOCHONDRIAL"/>
    <property type="match status" value="1"/>
</dbReference>
<protein>
    <recommendedName>
        <fullName evidence="11">NADH dehydrogenase [ubiquinone] iron-sulfur protein 6, mitochondrial</fullName>
    </recommendedName>
</protein>
<feature type="domain" description="Zinc finger CHCC-type" evidence="12">
    <location>
        <begin position="90"/>
        <end position="125"/>
    </location>
</feature>
<dbReference type="PANTHER" id="PTHR13156">
    <property type="entry name" value="NADH-UBIQUINONE OXIDOREDUCTASE 13 KD-A SUBUNIT"/>
    <property type="match status" value="1"/>
</dbReference>
<comment type="subcellular location">
    <subcellularLocation>
        <location evidence="2">Mitochondrion inner membrane</location>
        <topology evidence="2">Peripheral membrane protein</topology>
        <orientation evidence="2">Matrix side</orientation>
    </subcellularLocation>
</comment>
<evidence type="ECO:0000256" key="7">
    <source>
        <dbReference type="ARBA" id="ARBA00022946"/>
    </source>
</evidence>
<dbReference type="Proteomes" id="UP000708208">
    <property type="component" value="Unassembled WGS sequence"/>
</dbReference>
<keyword evidence="14" id="KW-1185">Reference proteome</keyword>
<gene>
    <name evidence="13" type="ORF">AFUS01_LOCUS44804</name>
</gene>
<evidence type="ECO:0000256" key="8">
    <source>
        <dbReference type="ARBA" id="ARBA00022982"/>
    </source>
</evidence>
<keyword evidence="9 11" id="KW-0496">Mitochondrion</keyword>
<keyword evidence="6 11" id="KW-0999">Mitochondrion inner membrane</keyword>
<name>A0A8J2LQ76_9HEXA</name>
<proteinExistence type="inferred from homology"/>
<keyword evidence="7" id="KW-0809">Transit peptide</keyword>
<evidence type="ECO:0000256" key="9">
    <source>
        <dbReference type="ARBA" id="ARBA00023128"/>
    </source>
</evidence>
<dbReference type="EMBL" id="CAJVCH010570622">
    <property type="protein sequence ID" value="CAG7835436.1"/>
    <property type="molecule type" value="Genomic_DNA"/>
</dbReference>
<evidence type="ECO:0000313" key="14">
    <source>
        <dbReference type="Proteomes" id="UP000708208"/>
    </source>
</evidence>
<evidence type="ECO:0000256" key="3">
    <source>
        <dbReference type="ARBA" id="ARBA00007291"/>
    </source>
</evidence>
<dbReference type="PIRSF" id="PIRSF016564">
    <property type="entry name" value="CI-13KD-A"/>
    <property type="match status" value="1"/>
</dbReference>
<evidence type="ECO:0000256" key="10">
    <source>
        <dbReference type="ARBA" id="ARBA00023136"/>
    </source>
</evidence>
<evidence type="ECO:0000256" key="5">
    <source>
        <dbReference type="ARBA" id="ARBA00022660"/>
    </source>
</evidence>
<comment type="function">
    <text evidence="1 11">Accessory subunit of the mitochondrial membrane respiratory chain NADH dehydrogenase (Complex I), that is believed not to be involved in catalysis. Complex I functions in the transfer of electrons from NADH to the respiratory chain. The immediate electron acceptor for the enzyme is believed to be ubiquinone.</text>
</comment>
<keyword evidence="5 11" id="KW-0679">Respiratory chain</keyword>
<organism evidence="13 14">
    <name type="scientific">Allacma fusca</name>
    <dbReference type="NCBI Taxonomy" id="39272"/>
    <lineage>
        <taxon>Eukaryota</taxon>
        <taxon>Metazoa</taxon>
        <taxon>Ecdysozoa</taxon>
        <taxon>Arthropoda</taxon>
        <taxon>Hexapoda</taxon>
        <taxon>Collembola</taxon>
        <taxon>Symphypleona</taxon>
        <taxon>Sminthuridae</taxon>
        <taxon>Allacma</taxon>
    </lineage>
</organism>
<keyword evidence="8 11" id="KW-0249">Electron transport</keyword>
<dbReference type="GO" id="GO:0006120">
    <property type="term" value="P:mitochondrial electron transport, NADH to ubiquinone"/>
    <property type="evidence" value="ECO:0007669"/>
    <property type="project" value="TreeGrafter"/>
</dbReference>
<accession>A0A8J2LQ76</accession>
<dbReference type="Pfam" id="PF10276">
    <property type="entry name" value="zf-CHCC"/>
    <property type="match status" value="1"/>
</dbReference>
<dbReference type="FunFam" id="2.60.260.40:FF:000003">
    <property type="entry name" value="NADH dehydrogenase [ubiquinone] iron-sulfur protein 6, mitochondrial"/>
    <property type="match status" value="1"/>
</dbReference>
<evidence type="ECO:0000256" key="6">
    <source>
        <dbReference type="ARBA" id="ARBA00022792"/>
    </source>
</evidence>
<evidence type="ECO:0000256" key="1">
    <source>
        <dbReference type="ARBA" id="ARBA00003195"/>
    </source>
</evidence>
<dbReference type="InterPro" id="IPR019401">
    <property type="entry name" value="Znf_CHCC"/>
</dbReference>
<keyword evidence="10 11" id="KW-0472">Membrane</keyword>
<evidence type="ECO:0000256" key="2">
    <source>
        <dbReference type="ARBA" id="ARBA00004443"/>
    </source>
</evidence>
<dbReference type="GO" id="GO:0005739">
    <property type="term" value="C:mitochondrion"/>
    <property type="evidence" value="ECO:0007669"/>
    <property type="project" value="GOC"/>
</dbReference>
<evidence type="ECO:0000259" key="12">
    <source>
        <dbReference type="Pfam" id="PF10276"/>
    </source>
</evidence>
<evidence type="ECO:0000256" key="11">
    <source>
        <dbReference type="PIRNR" id="PIRNR016564"/>
    </source>
</evidence>
<comment type="caution">
    <text evidence="13">The sequence shown here is derived from an EMBL/GenBank/DDBJ whole genome shotgun (WGS) entry which is preliminary data.</text>
</comment>
<keyword evidence="4 11" id="KW-0813">Transport</keyword>
<comment type="similarity">
    <text evidence="3 11">Belongs to the complex I NDUFS6 subunit family.</text>
</comment>
<dbReference type="AlphaFoldDB" id="A0A8J2LQ76"/>
<dbReference type="InterPro" id="IPR016668">
    <property type="entry name" value="NDUFS6"/>
</dbReference>